<evidence type="ECO:0000313" key="3">
    <source>
        <dbReference type="Proteomes" id="UP000013304"/>
    </source>
</evidence>
<protein>
    <submittedName>
        <fullName evidence="2">Uncharacterized protein</fullName>
    </submittedName>
</protein>
<dbReference type="eggNOG" id="ENOG5030441">
    <property type="taxonomic scope" value="Bacteria"/>
</dbReference>
<keyword evidence="1" id="KW-0472">Membrane</keyword>
<reference evidence="2 3" key="1">
    <citation type="submission" date="2013-04" db="EMBL/GenBank/DDBJ databases">
        <title>Complete genome sequence of Streptomyces fulvissimus.</title>
        <authorList>
            <person name="Myronovskyi M."/>
            <person name="Tokovenko B."/>
            <person name="Manderscheid N."/>
            <person name="Petzke L."/>
            <person name="Luzhetskyy A."/>
        </authorList>
    </citation>
    <scope>NUCLEOTIDE SEQUENCE [LARGE SCALE GENOMIC DNA]</scope>
    <source>
        <strain evidence="2 3">DSM 40593</strain>
    </source>
</reference>
<dbReference type="Proteomes" id="UP000013304">
    <property type="component" value="Chromosome"/>
</dbReference>
<evidence type="ECO:0000313" key="2">
    <source>
        <dbReference type="EMBL" id="AGK79933.1"/>
    </source>
</evidence>
<sequence length="86" mass="9680">MAVLPLTLFVGADDSRAMNLFLDYLTVIALFAFVALPAAIGFVRERRIDRQLRDAERGEAARTESYSAARPYKVTRRSYPKGWAKA</sequence>
<evidence type="ECO:0000256" key="1">
    <source>
        <dbReference type="SAM" id="Phobius"/>
    </source>
</evidence>
<organism evidence="2 3">
    <name type="scientific">Streptomyces microflavus DSM 40593</name>
    <dbReference type="NCBI Taxonomy" id="1303692"/>
    <lineage>
        <taxon>Bacteria</taxon>
        <taxon>Bacillati</taxon>
        <taxon>Actinomycetota</taxon>
        <taxon>Actinomycetes</taxon>
        <taxon>Kitasatosporales</taxon>
        <taxon>Streptomycetaceae</taxon>
        <taxon>Streptomyces</taxon>
    </lineage>
</organism>
<proteinExistence type="predicted"/>
<dbReference type="KEGG" id="sfi:SFUL_5039"/>
<keyword evidence="1" id="KW-1133">Transmembrane helix</keyword>
<dbReference type="AlphaFoldDB" id="N0D269"/>
<keyword evidence="1" id="KW-0812">Transmembrane</keyword>
<dbReference type="EMBL" id="CP005080">
    <property type="protein sequence ID" value="AGK79933.1"/>
    <property type="molecule type" value="Genomic_DNA"/>
</dbReference>
<dbReference type="PATRIC" id="fig|1303692.3.peg.5067"/>
<accession>N0D269</accession>
<dbReference type="HOGENOM" id="CLU_2738312_0_0_11"/>
<feature type="transmembrane region" description="Helical" evidence="1">
    <location>
        <begin position="20"/>
        <end position="43"/>
    </location>
</feature>
<gene>
    <name evidence="2" type="ORF">SFUL_5039</name>
</gene>
<name>N0D269_STRMI</name>